<keyword evidence="5 8" id="KW-0812">Transmembrane</keyword>
<dbReference type="PROSITE" id="PS50928">
    <property type="entry name" value="ABC_TM1"/>
    <property type="match status" value="2"/>
</dbReference>
<feature type="transmembrane region" description="Helical" evidence="8">
    <location>
        <begin position="21"/>
        <end position="46"/>
    </location>
</feature>
<evidence type="ECO:0000256" key="2">
    <source>
        <dbReference type="ARBA" id="ARBA00022448"/>
    </source>
</evidence>
<evidence type="ECO:0000256" key="5">
    <source>
        <dbReference type="ARBA" id="ARBA00022692"/>
    </source>
</evidence>
<keyword evidence="4" id="KW-0997">Cell inner membrane</keyword>
<dbReference type="PANTHER" id="PTHR43357:SF3">
    <property type="entry name" value="FE(3+)-TRANSPORT SYSTEM PERMEASE PROTEIN FBPB 2"/>
    <property type="match status" value="1"/>
</dbReference>
<proteinExistence type="inferred from homology"/>
<dbReference type="GO" id="GO:0055085">
    <property type="term" value="P:transmembrane transport"/>
    <property type="evidence" value="ECO:0007669"/>
    <property type="project" value="InterPro"/>
</dbReference>
<feature type="transmembrane region" description="Helical" evidence="8">
    <location>
        <begin position="388"/>
        <end position="409"/>
    </location>
</feature>
<dbReference type="GO" id="GO:0005886">
    <property type="term" value="C:plasma membrane"/>
    <property type="evidence" value="ECO:0007669"/>
    <property type="project" value="UniProtKB-SubCell"/>
</dbReference>
<dbReference type="Gene3D" id="1.10.3720.10">
    <property type="entry name" value="MetI-like"/>
    <property type="match status" value="2"/>
</dbReference>
<evidence type="ECO:0000256" key="6">
    <source>
        <dbReference type="ARBA" id="ARBA00022989"/>
    </source>
</evidence>
<dbReference type="RefSeq" id="WP_038589529.1">
    <property type="nucleotide sequence ID" value="NZ_HG938353.1"/>
</dbReference>
<dbReference type="KEGG" id="ngg:RG540_CH31010"/>
<feature type="transmembrane region" description="Helical" evidence="8">
    <location>
        <begin position="66"/>
        <end position="90"/>
    </location>
</feature>
<dbReference type="EMBL" id="HG938353">
    <property type="protein sequence ID" value="CDN49265.1"/>
    <property type="molecule type" value="Genomic_DNA"/>
</dbReference>
<dbReference type="Pfam" id="PF00528">
    <property type="entry name" value="BPD_transp_1"/>
    <property type="match status" value="2"/>
</dbReference>
<feature type="transmembrane region" description="Helical" evidence="8">
    <location>
        <begin position="129"/>
        <end position="149"/>
    </location>
</feature>
<name>A0A068SVY4_NEOGA</name>
<organism evidence="10 11">
    <name type="scientific">Neorhizobium galegae bv. orientalis str. HAMBI 540</name>
    <dbReference type="NCBI Taxonomy" id="1028800"/>
    <lineage>
        <taxon>Bacteria</taxon>
        <taxon>Pseudomonadati</taxon>
        <taxon>Pseudomonadota</taxon>
        <taxon>Alphaproteobacteria</taxon>
        <taxon>Hyphomicrobiales</taxon>
        <taxon>Rhizobiaceae</taxon>
        <taxon>Rhizobium/Agrobacterium group</taxon>
        <taxon>Neorhizobium</taxon>
    </lineage>
</organism>
<sequence length="522" mass="55706">MTSTTDTRISIAPRHRLPAASFWTLTIAVVVALLALLPLGFVLWAAMVTGWEMASQLIFRSRVGELLANTVLLVIFTIPICAVLGVSLAWLTERSDLPGARFWSWLCVTPLAVPAFVHSYAWIGLWPGFNGLPAGVAISVVAYFPFLYLPLSAAFRLLDPALEDQAASLGLAPFAVFRRVVLPQLRLALCGGALLVGLHLLAEYGLFAMIRFDTFTTAIIDQFQSTYNGVAAYMLALVLVLCCFVLLGLEASLRGRSRYARLGSGVARRPKVARLGKWKYAALLVPAVTAAFALGIPVLTLGRWLIAGGAGVWRIDEVGLALWQTLAICMIGGIATTAAAVPIAWLSVRRPTRASRFLEGCYYLASSMPGVVVALALVTITVRTMLPLYQSVATIVLAYVVMFLPRALVSLRASIAQVPVEIEQAAASLGRSPGNALLATTIRLAAPGAAAGVALSSLGIMNELTATQMLAPNGTRTLAMAFWALTGEIDYAGAAPYAVLMVAFSLPLTFLLHHQSKKIAGR</sequence>
<dbReference type="Proteomes" id="UP000028181">
    <property type="component" value="Chromosome I"/>
</dbReference>
<dbReference type="SUPFAM" id="SSF161098">
    <property type="entry name" value="MetI-like"/>
    <property type="match status" value="2"/>
</dbReference>
<keyword evidence="3" id="KW-1003">Cell membrane</keyword>
<keyword evidence="6 8" id="KW-1133">Transmembrane helix</keyword>
<reference evidence="11" key="1">
    <citation type="journal article" date="2014" name="BMC Genomics">
        <title>Genome sequencing of two Neorhizobium galegae strains reveals a noeT gene responsible for the unusual acetylation of the nodulation factors.</title>
        <authorList>
            <person name="Osterman J."/>
            <person name="Marsh J."/>
            <person name="Laine P.K."/>
            <person name="Zeng Z."/>
            <person name="Alatalo E."/>
            <person name="Sullivan J.T."/>
            <person name="Young J.P."/>
            <person name="Thomas-Oates J."/>
            <person name="Paulin L."/>
            <person name="Lindstrom K."/>
        </authorList>
    </citation>
    <scope>NUCLEOTIDE SEQUENCE [LARGE SCALE GENOMIC DNA]</scope>
    <source>
        <strain evidence="11">HAMBI 540</strain>
    </source>
</reference>
<evidence type="ECO:0000256" key="7">
    <source>
        <dbReference type="ARBA" id="ARBA00023136"/>
    </source>
</evidence>
<feature type="domain" description="ABC transmembrane type-1" evidence="9">
    <location>
        <begin position="322"/>
        <end position="512"/>
    </location>
</feature>
<dbReference type="InterPro" id="IPR000515">
    <property type="entry name" value="MetI-like"/>
</dbReference>
<gene>
    <name evidence="10" type="ORF">RG540_CH31010</name>
</gene>
<comment type="subcellular location">
    <subcellularLocation>
        <location evidence="1">Cell inner membrane</location>
        <topology evidence="1">Multi-pass membrane protein</topology>
    </subcellularLocation>
    <subcellularLocation>
        <location evidence="8">Cell membrane</location>
        <topology evidence="8">Multi-pass membrane protein</topology>
    </subcellularLocation>
</comment>
<feature type="transmembrane region" description="Helical" evidence="8">
    <location>
        <begin position="102"/>
        <end position="123"/>
    </location>
</feature>
<keyword evidence="11" id="KW-1185">Reference proteome</keyword>
<dbReference type="GeneID" id="24255501"/>
<dbReference type="HOGENOM" id="CLU_021838_0_0_5"/>
<evidence type="ECO:0000256" key="1">
    <source>
        <dbReference type="ARBA" id="ARBA00004429"/>
    </source>
</evidence>
<evidence type="ECO:0000256" key="8">
    <source>
        <dbReference type="RuleBase" id="RU363032"/>
    </source>
</evidence>
<evidence type="ECO:0000313" key="11">
    <source>
        <dbReference type="Proteomes" id="UP000028181"/>
    </source>
</evidence>
<keyword evidence="2 8" id="KW-0813">Transport</keyword>
<comment type="similarity">
    <text evidence="8">Belongs to the binding-protein-dependent transport system permease family.</text>
</comment>
<protein>
    <submittedName>
        <fullName evidence="10">Fe(3+)-transport system permease protein</fullName>
    </submittedName>
</protein>
<dbReference type="PATRIC" id="fig|1028800.3.peg.3144"/>
<feature type="transmembrane region" description="Helical" evidence="8">
    <location>
        <begin position="321"/>
        <end position="348"/>
    </location>
</feature>
<evidence type="ECO:0000259" key="9">
    <source>
        <dbReference type="PROSITE" id="PS50928"/>
    </source>
</evidence>
<feature type="domain" description="ABC transmembrane type-1" evidence="9">
    <location>
        <begin position="67"/>
        <end position="248"/>
    </location>
</feature>
<feature type="transmembrane region" description="Helical" evidence="8">
    <location>
        <begin position="436"/>
        <end position="460"/>
    </location>
</feature>
<feature type="transmembrane region" description="Helical" evidence="8">
    <location>
        <begin position="494"/>
        <end position="512"/>
    </location>
</feature>
<evidence type="ECO:0000256" key="3">
    <source>
        <dbReference type="ARBA" id="ARBA00022475"/>
    </source>
</evidence>
<dbReference type="InterPro" id="IPR035906">
    <property type="entry name" value="MetI-like_sf"/>
</dbReference>
<feature type="transmembrane region" description="Helical" evidence="8">
    <location>
        <begin position="230"/>
        <end position="249"/>
    </location>
</feature>
<evidence type="ECO:0000313" key="10">
    <source>
        <dbReference type="EMBL" id="CDN49265.1"/>
    </source>
</evidence>
<dbReference type="CDD" id="cd06261">
    <property type="entry name" value="TM_PBP2"/>
    <property type="match status" value="2"/>
</dbReference>
<accession>A0A068SVY4</accession>
<dbReference type="PANTHER" id="PTHR43357">
    <property type="entry name" value="INNER MEMBRANE ABC TRANSPORTER PERMEASE PROTEIN YDCV"/>
    <property type="match status" value="1"/>
</dbReference>
<feature type="transmembrane region" description="Helical" evidence="8">
    <location>
        <begin position="278"/>
        <end position="301"/>
    </location>
</feature>
<feature type="transmembrane region" description="Helical" evidence="8">
    <location>
        <begin position="187"/>
        <end position="210"/>
    </location>
</feature>
<evidence type="ECO:0000256" key="4">
    <source>
        <dbReference type="ARBA" id="ARBA00022519"/>
    </source>
</evidence>
<dbReference type="OrthoDB" id="9790211at2"/>
<keyword evidence="7 8" id="KW-0472">Membrane</keyword>
<dbReference type="eggNOG" id="COG1178">
    <property type="taxonomic scope" value="Bacteria"/>
</dbReference>
<dbReference type="AlphaFoldDB" id="A0A068SVY4"/>
<feature type="transmembrane region" description="Helical" evidence="8">
    <location>
        <begin position="360"/>
        <end position="382"/>
    </location>
</feature>